<proteinExistence type="predicted"/>
<protein>
    <recommendedName>
        <fullName evidence="4">NAD(P)-binding domain-containing protein</fullName>
    </recommendedName>
</protein>
<dbReference type="Gene3D" id="3.40.50.720">
    <property type="entry name" value="NAD(P)-binding Rossmann-like Domain"/>
    <property type="match status" value="1"/>
</dbReference>
<dbReference type="PANTHER" id="PTHR43000">
    <property type="entry name" value="DTDP-D-GLUCOSE 4,6-DEHYDRATASE-RELATED"/>
    <property type="match status" value="1"/>
</dbReference>
<evidence type="ECO:0000256" key="1">
    <source>
        <dbReference type="ARBA" id="ARBA00001911"/>
    </source>
</evidence>
<evidence type="ECO:0000313" key="6">
    <source>
        <dbReference type="Proteomes" id="UP001055712"/>
    </source>
</evidence>
<dbReference type="AlphaFoldDB" id="A0A9D4YTD9"/>
<gene>
    <name evidence="5" type="ORF">D9Q98_008269</name>
</gene>
<evidence type="ECO:0000313" key="5">
    <source>
        <dbReference type="EMBL" id="KAI3424885.1"/>
    </source>
</evidence>
<name>A0A9D4YTD9_CHLVU</name>
<sequence length="368" mass="40270">MEPDEAPNGAPASQDDGGYTPRVILVTGGAGFIGSHIATRLLKQYDDYIVVVLDKLDHCSSMHNLEDVVRDNPRFKFIHGNVLDSDLLAYVLQEERVDTVMHFAAHTHVDASFGNSLAFTTNNMYGTHVLLEACRVYGGVKRLIIVSTDEVFGATCDGDVAGLPADSTLAPANPYSAAKAGAELMALAYQASYKLPIIMTRSNNVYGPRQFPEKLIPKFILLASRGERLPVHGDGRARRAYLYVDDVAEAFDLILHKGEVGEIYNIGSQATRSVLDVASDICCAVQCQGHAQIDYVHDRAFNDTRSFICDPKLAALGWQERTAWKAGLQQTISWYNRFVGRDGGGYWDKAHVTAALEPHAHPAPFAST</sequence>
<evidence type="ECO:0000259" key="4">
    <source>
        <dbReference type="Pfam" id="PF16363"/>
    </source>
</evidence>
<keyword evidence="2" id="KW-0520">NAD</keyword>
<keyword evidence="6" id="KW-1185">Reference proteome</keyword>
<dbReference type="InterPro" id="IPR036291">
    <property type="entry name" value="NAD(P)-bd_dom_sf"/>
</dbReference>
<dbReference type="SUPFAM" id="SSF51735">
    <property type="entry name" value="NAD(P)-binding Rossmann-fold domains"/>
    <property type="match status" value="1"/>
</dbReference>
<dbReference type="Pfam" id="PF16363">
    <property type="entry name" value="GDP_Man_Dehyd"/>
    <property type="match status" value="1"/>
</dbReference>
<dbReference type="EMBL" id="SIDB01000012">
    <property type="protein sequence ID" value="KAI3424885.1"/>
    <property type="molecule type" value="Genomic_DNA"/>
</dbReference>
<dbReference type="InterPro" id="IPR016040">
    <property type="entry name" value="NAD(P)-bd_dom"/>
</dbReference>
<accession>A0A9D4YTD9</accession>
<dbReference type="Gene3D" id="3.90.25.10">
    <property type="entry name" value="UDP-galactose 4-epimerase, domain 1"/>
    <property type="match status" value="1"/>
</dbReference>
<dbReference type="GO" id="GO:0008460">
    <property type="term" value="F:dTDP-glucose 4,6-dehydratase activity"/>
    <property type="evidence" value="ECO:0007669"/>
    <property type="project" value="InterPro"/>
</dbReference>
<dbReference type="InterPro" id="IPR005888">
    <property type="entry name" value="dTDP_Gluc_deHydtase"/>
</dbReference>
<dbReference type="Proteomes" id="UP001055712">
    <property type="component" value="Unassembled WGS sequence"/>
</dbReference>
<evidence type="ECO:0000256" key="2">
    <source>
        <dbReference type="ARBA" id="ARBA00023027"/>
    </source>
</evidence>
<feature type="domain" description="NAD(P)-binding" evidence="4">
    <location>
        <begin position="25"/>
        <end position="330"/>
    </location>
</feature>
<dbReference type="OrthoDB" id="16464at2759"/>
<organism evidence="5 6">
    <name type="scientific">Chlorella vulgaris</name>
    <name type="common">Green alga</name>
    <dbReference type="NCBI Taxonomy" id="3077"/>
    <lineage>
        <taxon>Eukaryota</taxon>
        <taxon>Viridiplantae</taxon>
        <taxon>Chlorophyta</taxon>
        <taxon>core chlorophytes</taxon>
        <taxon>Trebouxiophyceae</taxon>
        <taxon>Chlorellales</taxon>
        <taxon>Chlorellaceae</taxon>
        <taxon>Chlorella clade</taxon>
        <taxon>Chlorella</taxon>
    </lineage>
</organism>
<keyword evidence="3" id="KW-0456">Lyase</keyword>
<evidence type="ECO:0000256" key="3">
    <source>
        <dbReference type="ARBA" id="ARBA00023239"/>
    </source>
</evidence>
<reference evidence="5" key="1">
    <citation type="journal article" date="2019" name="Plant J.">
        <title>Chlorella vulgaris genome assembly and annotation reveals the molecular basis for metabolic acclimation to high light conditions.</title>
        <authorList>
            <person name="Cecchin M."/>
            <person name="Marcolungo L."/>
            <person name="Rossato M."/>
            <person name="Girolomoni L."/>
            <person name="Cosentino E."/>
            <person name="Cuine S."/>
            <person name="Li-Beisson Y."/>
            <person name="Delledonne M."/>
            <person name="Ballottari M."/>
        </authorList>
    </citation>
    <scope>NUCLEOTIDE SEQUENCE</scope>
    <source>
        <strain evidence="5">211/11P</strain>
    </source>
</reference>
<comment type="caution">
    <text evidence="5">The sequence shown here is derived from an EMBL/GenBank/DDBJ whole genome shotgun (WGS) entry which is preliminary data.</text>
</comment>
<comment type="cofactor">
    <cofactor evidence="1">
        <name>NAD(+)</name>
        <dbReference type="ChEBI" id="CHEBI:57540"/>
    </cofactor>
</comment>
<dbReference type="GO" id="GO:0009225">
    <property type="term" value="P:nucleotide-sugar metabolic process"/>
    <property type="evidence" value="ECO:0007669"/>
    <property type="project" value="InterPro"/>
</dbReference>
<dbReference type="CDD" id="cd05246">
    <property type="entry name" value="dTDP_GD_SDR_e"/>
    <property type="match status" value="1"/>
</dbReference>
<dbReference type="FunFam" id="3.40.50.720:FF:000304">
    <property type="entry name" value="UDP-glucose 4,6-dehydratase"/>
    <property type="match status" value="1"/>
</dbReference>
<reference evidence="5" key="2">
    <citation type="submission" date="2020-11" db="EMBL/GenBank/DDBJ databases">
        <authorList>
            <person name="Cecchin M."/>
            <person name="Marcolungo L."/>
            <person name="Rossato M."/>
            <person name="Girolomoni L."/>
            <person name="Cosentino E."/>
            <person name="Cuine S."/>
            <person name="Li-Beisson Y."/>
            <person name="Delledonne M."/>
            <person name="Ballottari M."/>
        </authorList>
    </citation>
    <scope>NUCLEOTIDE SEQUENCE</scope>
    <source>
        <strain evidence="5">211/11P</strain>
        <tissue evidence="5">Whole cell</tissue>
    </source>
</reference>